<evidence type="ECO:0000256" key="1">
    <source>
        <dbReference type="SAM" id="SignalP"/>
    </source>
</evidence>
<dbReference type="AlphaFoldDB" id="M5S3K2"/>
<feature type="chain" id="PRO_5004071126" evidence="1">
    <location>
        <begin position="24"/>
        <end position="172"/>
    </location>
</feature>
<sequence>MTVRTISVLCVCFAATLCVNVAADEVTSKDNATWITVVQAPNAHADQSQFVIQVTSGAEFRLVDAIAETLPNMDDDEIRLLPASKVNLTFVTDSFLVMKLQGESLTLAPGTKFPFSITRKLAKSMSKIGFSETKIESPEKLLVRRTVEDPFARSFAFRDGDAFNSRFEPSLR</sequence>
<organism evidence="2 3">
    <name type="scientific">Rhodopirellula europaea SH398</name>
    <dbReference type="NCBI Taxonomy" id="1263868"/>
    <lineage>
        <taxon>Bacteria</taxon>
        <taxon>Pseudomonadati</taxon>
        <taxon>Planctomycetota</taxon>
        <taxon>Planctomycetia</taxon>
        <taxon>Pirellulales</taxon>
        <taxon>Pirellulaceae</taxon>
        <taxon>Rhodopirellula</taxon>
    </lineage>
</organism>
<comment type="caution">
    <text evidence="2">The sequence shown here is derived from an EMBL/GenBank/DDBJ whole genome shotgun (WGS) entry which is preliminary data.</text>
</comment>
<dbReference type="Proteomes" id="UP000011996">
    <property type="component" value="Unassembled WGS sequence"/>
</dbReference>
<accession>M5S3K2</accession>
<dbReference type="OrthoDB" id="290558at2"/>
<dbReference type="RefSeq" id="WP_008667701.1">
    <property type="nucleotide sequence ID" value="NZ_ANOF01000099.1"/>
</dbReference>
<dbReference type="PATRIC" id="fig|1263868.3.peg.3503"/>
<evidence type="ECO:0000313" key="3">
    <source>
        <dbReference type="Proteomes" id="UP000011996"/>
    </source>
</evidence>
<dbReference type="EMBL" id="ANOF01000099">
    <property type="protein sequence ID" value="EMI26203.1"/>
    <property type="molecule type" value="Genomic_DNA"/>
</dbReference>
<gene>
    <name evidence="2" type="ORF">RESH_03239</name>
</gene>
<evidence type="ECO:0000313" key="2">
    <source>
        <dbReference type="EMBL" id="EMI26203.1"/>
    </source>
</evidence>
<feature type="signal peptide" evidence="1">
    <location>
        <begin position="1"/>
        <end position="23"/>
    </location>
</feature>
<name>M5S3K2_9BACT</name>
<reference evidence="2 3" key="1">
    <citation type="journal article" date="2013" name="Mar. Genomics">
        <title>Expression of sulfatases in Rhodopirellula baltica and the diversity of sulfatases in the genus Rhodopirellula.</title>
        <authorList>
            <person name="Wegner C.E."/>
            <person name="Richter-Heitmann T."/>
            <person name="Klindworth A."/>
            <person name="Klockow C."/>
            <person name="Richter M."/>
            <person name="Achstetter T."/>
            <person name="Glockner F.O."/>
            <person name="Harder J."/>
        </authorList>
    </citation>
    <scope>NUCLEOTIDE SEQUENCE [LARGE SCALE GENOMIC DNA]</scope>
    <source>
        <strain evidence="2 3">SH398</strain>
    </source>
</reference>
<protein>
    <submittedName>
        <fullName evidence="2">Signal peptide protein</fullName>
    </submittedName>
</protein>
<proteinExistence type="predicted"/>
<keyword evidence="1" id="KW-0732">Signal</keyword>